<organism evidence="1 2">
    <name type="scientific">Streptomyces gardneri</name>
    <dbReference type="NCBI Taxonomy" id="66892"/>
    <lineage>
        <taxon>Bacteria</taxon>
        <taxon>Bacillati</taxon>
        <taxon>Actinomycetota</taxon>
        <taxon>Actinomycetes</taxon>
        <taxon>Kitasatosporales</taxon>
        <taxon>Streptomycetaceae</taxon>
        <taxon>Streptomyces</taxon>
    </lineage>
</organism>
<keyword evidence="2" id="KW-1185">Reference proteome</keyword>
<proteinExistence type="predicted"/>
<protein>
    <submittedName>
        <fullName evidence="1">Uncharacterized protein</fullName>
    </submittedName>
</protein>
<dbReference type="AlphaFoldDB" id="A0A4Y3RYR6"/>
<name>A0A4Y3RYR6_9ACTN</name>
<evidence type="ECO:0000313" key="2">
    <source>
        <dbReference type="Proteomes" id="UP000315226"/>
    </source>
</evidence>
<comment type="caution">
    <text evidence="1">The sequence shown here is derived from an EMBL/GenBank/DDBJ whole genome shotgun (WGS) entry which is preliminary data.</text>
</comment>
<accession>A0A4Y3RYR6</accession>
<evidence type="ECO:0000313" key="1">
    <source>
        <dbReference type="EMBL" id="GEB62475.1"/>
    </source>
</evidence>
<dbReference type="Proteomes" id="UP000315226">
    <property type="component" value="Unassembled WGS sequence"/>
</dbReference>
<gene>
    <name evidence="1" type="ORF">SGA01_80800</name>
</gene>
<sequence length="89" mass="9371">MHAVVASEPRVGVSRWGGSPPDSGWASAMSFFLPRPLCCDRSAYGANSAGITVSGQGVGHLPHVREEFGDDDALVRGAPGLFRHGDHRS</sequence>
<dbReference type="EMBL" id="BJMN01000099">
    <property type="protein sequence ID" value="GEB62475.1"/>
    <property type="molecule type" value="Genomic_DNA"/>
</dbReference>
<reference evidence="1 2" key="1">
    <citation type="submission" date="2019-06" db="EMBL/GenBank/DDBJ databases">
        <title>Whole genome shotgun sequence of Streptomyces gardneri NBRC 12865.</title>
        <authorList>
            <person name="Hosoyama A."/>
            <person name="Uohara A."/>
            <person name="Ohji S."/>
            <person name="Ichikawa N."/>
        </authorList>
    </citation>
    <scope>NUCLEOTIDE SEQUENCE [LARGE SCALE GENOMIC DNA]</scope>
    <source>
        <strain evidence="1 2">NBRC 12865</strain>
    </source>
</reference>